<keyword evidence="3" id="KW-0732">Signal</keyword>
<reference evidence="7" key="1">
    <citation type="submission" date="2017-09" db="EMBL/GenBank/DDBJ databases">
        <title>Depth-based differentiation of microbial function through sediment-hosted aquifers and enrichment of novel symbionts in the deep terrestrial subsurface.</title>
        <authorList>
            <person name="Probst A.J."/>
            <person name="Ladd B."/>
            <person name="Jarett J.K."/>
            <person name="Geller-Mcgrath D.E."/>
            <person name="Sieber C.M.K."/>
            <person name="Emerson J.B."/>
            <person name="Anantharaman K."/>
            <person name="Thomas B.C."/>
            <person name="Malmstrom R."/>
            <person name="Stieglmeier M."/>
            <person name="Klingl A."/>
            <person name="Woyke T."/>
            <person name="Ryan C.M."/>
            <person name="Banfield J.F."/>
        </authorList>
    </citation>
    <scope>NUCLEOTIDE SEQUENCE [LARGE SCALE GENOMIC DNA]</scope>
</reference>
<evidence type="ECO:0000259" key="5">
    <source>
        <dbReference type="Pfam" id="PF00496"/>
    </source>
</evidence>
<keyword evidence="4" id="KW-0812">Transmembrane</keyword>
<proteinExistence type="inferred from homology"/>
<organism evidence="6 7">
    <name type="scientific">Candidatus Berkelbacteria bacterium CG08_land_8_20_14_0_20_39_8</name>
    <dbReference type="NCBI Taxonomy" id="1974511"/>
    <lineage>
        <taxon>Bacteria</taxon>
        <taxon>Candidatus Berkelbacteria</taxon>
    </lineage>
</organism>
<feature type="domain" description="Solute-binding protein family 5" evidence="5">
    <location>
        <begin position="141"/>
        <end position="349"/>
    </location>
</feature>
<evidence type="ECO:0000256" key="3">
    <source>
        <dbReference type="ARBA" id="ARBA00022729"/>
    </source>
</evidence>
<dbReference type="SUPFAM" id="SSF53850">
    <property type="entry name" value="Periplasmic binding protein-like II"/>
    <property type="match status" value="1"/>
</dbReference>
<keyword evidence="4" id="KW-1133">Transmembrane helix</keyword>
<dbReference type="PANTHER" id="PTHR30290">
    <property type="entry name" value="PERIPLASMIC BINDING COMPONENT OF ABC TRANSPORTER"/>
    <property type="match status" value="1"/>
</dbReference>
<dbReference type="AlphaFoldDB" id="A0A2M6YBY3"/>
<comment type="caution">
    <text evidence="6">The sequence shown here is derived from an EMBL/GenBank/DDBJ whole genome shotgun (WGS) entry which is preliminary data.</text>
</comment>
<dbReference type="PANTHER" id="PTHR30290:SF9">
    <property type="entry name" value="OLIGOPEPTIDE-BINDING PROTEIN APPA"/>
    <property type="match status" value="1"/>
</dbReference>
<evidence type="ECO:0000256" key="4">
    <source>
        <dbReference type="SAM" id="Phobius"/>
    </source>
</evidence>
<dbReference type="GO" id="GO:1904680">
    <property type="term" value="F:peptide transmembrane transporter activity"/>
    <property type="evidence" value="ECO:0007669"/>
    <property type="project" value="TreeGrafter"/>
</dbReference>
<dbReference type="Gene3D" id="3.40.190.10">
    <property type="entry name" value="Periplasmic binding protein-like II"/>
    <property type="match status" value="2"/>
</dbReference>
<evidence type="ECO:0000256" key="2">
    <source>
        <dbReference type="ARBA" id="ARBA00022448"/>
    </source>
</evidence>
<protein>
    <recommendedName>
        <fullName evidence="5">Solute-binding protein family 5 domain-containing protein</fullName>
    </recommendedName>
</protein>
<dbReference type="InterPro" id="IPR039424">
    <property type="entry name" value="SBP_5"/>
</dbReference>
<dbReference type="InterPro" id="IPR000914">
    <property type="entry name" value="SBP_5_dom"/>
</dbReference>
<dbReference type="Gene3D" id="3.90.76.10">
    <property type="entry name" value="Dipeptide-binding Protein, Domain 1"/>
    <property type="match status" value="1"/>
</dbReference>
<keyword evidence="4" id="KW-0472">Membrane</keyword>
<name>A0A2M6YBY3_9BACT</name>
<comment type="similarity">
    <text evidence="1">Belongs to the bacterial solute-binding protein 5 family.</text>
</comment>
<dbReference type="GO" id="GO:0015833">
    <property type="term" value="P:peptide transport"/>
    <property type="evidence" value="ECO:0007669"/>
    <property type="project" value="TreeGrafter"/>
</dbReference>
<evidence type="ECO:0000256" key="1">
    <source>
        <dbReference type="ARBA" id="ARBA00005695"/>
    </source>
</evidence>
<keyword evidence="2" id="KW-0813">Transport</keyword>
<dbReference type="EMBL" id="PEXI01000073">
    <property type="protein sequence ID" value="PIU24195.1"/>
    <property type="molecule type" value="Genomic_DNA"/>
</dbReference>
<dbReference type="Pfam" id="PF00496">
    <property type="entry name" value="SBP_bac_5"/>
    <property type="match status" value="1"/>
</dbReference>
<evidence type="ECO:0000313" key="6">
    <source>
        <dbReference type="EMBL" id="PIU24195.1"/>
    </source>
</evidence>
<dbReference type="Proteomes" id="UP000229896">
    <property type="component" value="Unassembled WGS sequence"/>
</dbReference>
<gene>
    <name evidence="6" type="ORF">COT12_02325</name>
</gene>
<evidence type="ECO:0000313" key="7">
    <source>
        <dbReference type="Proteomes" id="UP000229896"/>
    </source>
</evidence>
<feature type="transmembrane region" description="Helical" evidence="4">
    <location>
        <begin position="66"/>
        <end position="83"/>
    </location>
</feature>
<sequence>MTNFSDFWGSAEKRIKKKSSGWLSKIKIKEWLLTLSKKIRPILTLIFNFFHRLLRIYQILNRIDKIALLILIIILFSLFGYKIDRDWLSKTKKVPAFGGKYREVLIGQVQYLNPILAETDTDRSIDNLIYSGLTKIDVSGNVVPDLAKSWEIFSDGKIYTFHLRDDVVWQDGVNFSSVDVEATIGAIKDSNIKSPYYNDWKDIEVQTPDPSTVVFVLKNPYGPFLYNTLLGIIPAHIDSSTISASPVGTGPYSYSKAVSGSNKAIEEVILKRSDLYYGQKPYIFEADFQIVNDEKAAKDKFNAFFSPATAVAGVLIQDDAVNYSFATSHDFGLIFNLNNPKFGDVNLRKKIDSSEKFDPKLAFNLLVLDKPLPVSTAENLKNDYAKRGIEITIDKKGAIDYSNLLAKRNFEAVLYGFDFGYDRDPYPFWHSSQIANGDNFSGFSNKQADLLLEDARMTSDNTARNQKYDQFFAVLKDQVPIIFLPAQKFNFSVKSSVRGIAGIKGFEPRDHLNGFADWFIKTKRVKP</sequence>
<accession>A0A2M6YBY3</accession>
<dbReference type="Gene3D" id="3.10.105.10">
    <property type="entry name" value="Dipeptide-binding Protein, Domain 3"/>
    <property type="match status" value="2"/>
</dbReference>